<dbReference type="AlphaFoldDB" id="L9JCY6"/>
<accession>L9JCY6</accession>
<keyword evidence="2" id="KW-0689">Ribosomal protein</keyword>
<organism evidence="2 3">
    <name type="scientific">Tupaia chinensis</name>
    <name type="common">Chinese tree shrew</name>
    <name type="synonym">Tupaia belangeri chinensis</name>
    <dbReference type="NCBI Taxonomy" id="246437"/>
    <lineage>
        <taxon>Eukaryota</taxon>
        <taxon>Metazoa</taxon>
        <taxon>Chordata</taxon>
        <taxon>Craniata</taxon>
        <taxon>Vertebrata</taxon>
        <taxon>Euteleostomi</taxon>
        <taxon>Mammalia</taxon>
        <taxon>Eutheria</taxon>
        <taxon>Euarchontoglires</taxon>
        <taxon>Scandentia</taxon>
        <taxon>Tupaiidae</taxon>
        <taxon>Tupaia</taxon>
    </lineage>
</organism>
<gene>
    <name evidence="2" type="ORF">TREES_T100007874</name>
</gene>
<dbReference type="STRING" id="246437.L9JCY6"/>
<keyword evidence="2" id="KW-0687">Ribonucleoprotein</keyword>
<evidence type="ECO:0000313" key="2">
    <source>
        <dbReference type="EMBL" id="ELW48470.1"/>
    </source>
</evidence>
<dbReference type="GO" id="GO:0005840">
    <property type="term" value="C:ribosome"/>
    <property type="evidence" value="ECO:0007669"/>
    <property type="project" value="UniProtKB-KW"/>
</dbReference>
<name>L9JCY6_TUPCH</name>
<sequence length="98" mass="10895">MGLNKGHRVMETLSPHCGRLTKHVKLLAAVCGLTPARRALELPRVSKDKPPLSSSRSGWGHTSAPRGSRRRATSWLPHRERGQDEPSPVPMKPDFKKL</sequence>
<protein>
    <submittedName>
        <fullName evidence="2">60S ribosomal protein L36</fullName>
    </submittedName>
</protein>
<feature type="region of interest" description="Disordered" evidence="1">
    <location>
        <begin position="42"/>
        <end position="98"/>
    </location>
</feature>
<dbReference type="Proteomes" id="UP000011518">
    <property type="component" value="Unassembled WGS sequence"/>
</dbReference>
<reference evidence="3" key="2">
    <citation type="journal article" date="2013" name="Nat. Commun.">
        <title>Genome of the Chinese tree shrew.</title>
        <authorList>
            <person name="Fan Y."/>
            <person name="Huang Z.Y."/>
            <person name="Cao C.C."/>
            <person name="Chen C.S."/>
            <person name="Chen Y.X."/>
            <person name="Fan D.D."/>
            <person name="He J."/>
            <person name="Hou H.L."/>
            <person name="Hu L."/>
            <person name="Hu X.T."/>
            <person name="Jiang X.T."/>
            <person name="Lai R."/>
            <person name="Lang Y.S."/>
            <person name="Liang B."/>
            <person name="Liao S.G."/>
            <person name="Mu D."/>
            <person name="Ma Y.Y."/>
            <person name="Niu Y.Y."/>
            <person name="Sun X.Q."/>
            <person name="Xia J.Q."/>
            <person name="Xiao J."/>
            <person name="Xiong Z.Q."/>
            <person name="Xu L."/>
            <person name="Yang L."/>
            <person name="Zhang Y."/>
            <person name="Zhao W."/>
            <person name="Zhao X.D."/>
            <person name="Zheng Y.T."/>
            <person name="Zhou J.M."/>
            <person name="Zhu Y.B."/>
            <person name="Zhang G.J."/>
            <person name="Wang J."/>
            <person name="Yao Y.G."/>
        </authorList>
    </citation>
    <scope>NUCLEOTIDE SEQUENCE [LARGE SCALE GENOMIC DNA]</scope>
</reference>
<reference evidence="3" key="1">
    <citation type="submission" date="2012-07" db="EMBL/GenBank/DDBJ databases">
        <title>Genome of the Chinese tree shrew, a rising model animal genetically related to primates.</title>
        <authorList>
            <person name="Zhang G."/>
            <person name="Fan Y."/>
            <person name="Yao Y."/>
            <person name="Huang Z."/>
        </authorList>
    </citation>
    <scope>NUCLEOTIDE SEQUENCE [LARGE SCALE GENOMIC DNA]</scope>
</reference>
<dbReference type="InParanoid" id="L9JCY6"/>
<keyword evidence="3" id="KW-1185">Reference proteome</keyword>
<evidence type="ECO:0000313" key="3">
    <source>
        <dbReference type="Proteomes" id="UP000011518"/>
    </source>
</evidence>
<dbReference type="EMBL" id="KB321041">
    <property type="protein sequence ID" value="ELW48470.1"/>
    <property type="molecule type" value="Genomic_DNA"/>
</dbReference>
<proteinExistence type="predicted"/>
<evidence type="ECO:0000256" key="1">
    <source>
        <dbReference type="SAM" id="MobiDB-lite"/>
    </source>
</evidence>